<dbReference type="RefSeq" id="WP_010343106.1">
    <property type="nucleotide sequence ID" value="NZ_CP132343.1"/>
</dbReference>
<dbReference type="Gene3D" id="3.30.300.20">
    <property type="match status" value="1"/>
</dbReference>
<reference evidence="1 2" key="1">
    <citation type="submission" date="2016-08" db="EMBL/GenBank/DDBJ databases">
        <authorList>
            <person name="Seilhamer J.J."/>
        </authorList>
    </citation>
    <scope>NUCLEOTIDE SEQUENCE [LARGE SCALE GENOMIC DNA]</scope>
    <source>
        <strain evidence="1 2">CFBP4641</strain>
    </source>
</reference>
<protein>
    <submittedName>
        <fullName evidence="1">Peroxiredoxin</fullName>
    </submittedName>
</protein>
<dbReference type="AlphaFoldDB" id="A0A2P5Z039"/>
<evidence type="ECO:0000313" key="1">
    <source>
        <dbReference type="EMBL" id="PPU80654.1"/>
    </source>
</evidence>
<name>A0A2P5Z039_9XANT</name>
<evidence type="ECO:0000313" key="2">
    <source>
        <dbReference type="Proteomes" id="UP000247346"/>
    </source>
</evidence>
<dbReference type="Pfam" id="PF02566">
    <property type="entry name" value="OsmC"/>
    <property type="match status" value="1"/>
</dbReference>
<dbReference type="SUPFAM" id="SSF82784">
    <property type="entry name" value="OsmC-like"/>
    <property type="match status" value="1"/>
</dbReference>
<dbReference type="EMBL" id="MDEK01000018">
    <property type="protein sequence ID" value="PPU80654.1"/>
    <property type="molecule type" value="Genomic_DNA"/>
</dbReference>
<accession>A0A2P5Z039</accession>
<organism evidence="1 2">
    <name type="scientific">Xanthomonas sacchari</name>
    <dbReference type="NCBI Taxonomy" id="56458"/>
    <lineage>
        <taxon>Bacteria</taxon>
        <taxon>Pseudomonadati</taxon>
        <taxon>Pseudomonadota</taxon>
        <taxon>Gammaproteobacteria</taxon>
        <taxon>Lysobacterales</taxon>
        <taxon>Lysobacteraceae</taxon>
        <taxon>Xanthomonas</taxon>
    </lineage>
</organism>
<dbReference type="Proteomes" id="UP000247346">
    <property type="component" value="Unassembled WGS sequence"/>
</dbReference>
<dbReference type="InterPro" id="IPR015946">
    <property type="entry name" value="KH_dom-like_a/b"/>
</dbReference>
<dbReference type="GeneID" id="93878139"/>
<proteinExistence type="predicted"/>
<dbReference type="STRING" id="56458.SB85_17880"/>
<dbReference type="InterPro" id="IPR036102">
    <property type="entry name" value="OsmC/Ohrsf"/>
</dbReference>
<dbReference type="InterPro" id="IPR003718">
    <property type="entry name" value="OsmC/Ohr_fam"/>
</dbReference>
<gene>
    <name evidence="1" type="ORF">XsacCFBP4641_17485</name>
</gene>
<comment type="caution">
    <text evidence="1">The sequence shown here is derived from an EMBL/GenBank/DDBJ whole genome shotgun (WGS) entry which is preliminary data.</text>
</comment>
<sequence length="159" mass="17478">MPIGDPIRVTLEQDTDFAFRIRFDETALEPWLSDETAPLGQERGPNPTRILLAGIANCLAVSLLFAMRKYKNDPAGVVAHITATPMRNPEGFWRIPQASVELQLPGANQDYAQLERILAQFEQFCVVTQSVRQGIDVQVTVKDAQGTVLLGDKSIEAGA</sequence>
<dbReference type="OrthoDB" id="5297623at2"/>